<evidence type="ECO:0000259" key="2">
    <source>
        <dbReference type="Pfam" id="PF00248"/>
    </source>
</evidence>
<dbReference type="PANTHER" id="PTHR43364">
    <property type="entry name" value="NADH-SPECIFIC METHYLGLYOXAL REDUCTASE-RELATED"/>
    <property type="match status" value="1"/>
</dbReference>
<dbReference type="AlphaFoldDB" id="A0A381RAU8"/>
<dbReference type="InterPro" id="IPR023210">
    <property type="entry name" value="NADP_OxRdtase_dom"/>
</dbReference>
<reference evidence="3" key="1">
    <citation type="submission" date="2018-05" db="EMBL/GenBank/DDBJ databases">
        <authorList>
            <person name="Lanie J.A."/>
            <person name="Ng W.-L."/>
            <person name="Kazmierczak K.M."/>
            <person name="Andrzejewski T.M."/>
            <person name="Davidsen T.M."/>
            <person name="Wayne K.J."/>
            <person name="Tettelin H."/>
            <person name="Glass J.I."/>
            <person name="Rusch D."/>
            <person name="Podicherti R."/>
            <person name="Tsui H.-C.T."/>
            <person name="Winkler M.E."/>
        </authorList>
    </citation>
    <scope>NUCLEOTIDE SEQUENCE</scope>
</reference>
<accession>A0A381RAU8</accession>
<protein>
    <recommendedName>
        <fullName evidence="2">NADP-dependent oxidoreductase domain-containing protein</fullName>
    </recommendedName>
</protein>
<feature type="domain" description="NADP-dependent oxidoreductase" evidence="2">
    <location>
        <begin position="16"/>
        <end position="319"/>
    </location>
</feature>
<gene>
    <name evidence="3" type="ORF">METZ01_LOCUS41739</name>
</gene>
<dbReference type="PANTHER" id="PTHR43364:SF4">
    <property type="entry name" value="NAD(P)-LINKED OXIDOREDUCTASE SUPERFAMILY PROTEIN"/>
    <property type="match status" value="1"/>
</dbReference>
<dbReference type="GO" id="GO:0005829">
    <property type="term" value="C:cytosol"/>
    <property type="evidence" value="ECO:0007669"/>
    <property type="project" value="TreeGrafter"/>
</dbReference>
<evidence type="ECO:0000313" key="3">
    <source>
        <dbReference type="EMBL" id="SUZ88885.1"/>
    </source>
</evidence>
<dbReference type="InterPro" id="IPR050523">
    <property type="entry name" value="AKR_Detox_Biosynth"/>
</dbReference>
<keyword evidence="1" id="KW-0560">Oxidoreductase</keyword>
<dbReference type="CDD" id="cd19084">
    <property type="entry name" value="AKR_AKR11B1-like"/>
    <property type="match status" value="1"/>
</dbReference>
<evidence type="ECO:0000256" key="1">
    <source>
        <dbReference type="ARBA" id="ARBA00023002"/>
    </source>
</evidence>
<dbReference type="InterPro" id="IPR036812">
    <property type="entry name" value="NAD(P)_OxRdtase_dom_sf"/>
</dbReference>
<dbReference type="Pfam" id="PF00248">
    <property type="entry name" value="Aldo_ket_red"/>
    <property type="match status" value="1"/>
</dbReference>
<sequence>MEQRKFGNTDLQSSAVGFGTWEMGTTQYGDIDIKQAVRAVEMAVDHGITLFDTAEVYGPFTSEELLARGLGEHRKDIVLVTKVGFTYHDDADRRGNAAVAGRDASADSVTQHTEACLRRLRSDYVDLMLIHWPDHKTAHEETMGALESLKQAGKIRHYGVSNYNVEMMAECQSFGTLTANQVGYHMFDRRMEADVLPYCQREGIGYMAYGSLGFGLLTGAMSADTEFVDWDWRSSGKAFGLPLFEKEHFEKELRVVERLRAFAADHGRSVPQLAIAWLLGHEAVTVGLVGMRNEQELVENVAAADWRLTGSEREEIDSFFADENVPTYVDAEQAT</sequence>
<organism evidence="3">
    <name type="scientific">marine metagenome</name>
    <dbReference type="NCBI Taxonomy" id="408172"/>
    <lineage>
        <taxon>unclassified sequences</taxon>
        <taxon>metagenomes</taxon>
        <taxon>ecological metagenomes</taxon>
    </lineage>
</organism>
<proteinExistence type="predicted"/>
<name>A0A381RAU8_9ZZZZ</name>
<dbReference type="Gene3D" id="3.20.20.100">
    <property type="entry name" value="NADP-dependent oxidoreductase domain"/>
    <property type="match status" value="1"/>
</dbReference>
<dbReference type="SUPFAM" id="SSF51430">
    <property type="entry name" value="NAD(P)-linked oxidoreductase"/>
    <property type="match status" value="1"/>
</dbReference>
<dbReference type="EMBL" id="UINC01001793">
    <property type="protein sequence ID" value="SUZ88885.1"/>
    <property type="molecule type" value="Genomic_DNA"/>
</dbReference>
<dbReference type="GO" id="GO:0016491">
    <property type="term" value="F:oxidoreductase activity"/>
    <property type="evidence" value="ECO:0007669"/>
    <property type="project" value="UniProtKB-KW"/>
</dbReference>